<accession>A0AAV4ITH2</accession>
<evidence type="ECO:0000313" key="11">
    <source>
        <dbReference type="EMBL" id="GFS13048.1"/>
    </source>
</evidence>
<evidence type="ECO:0000256" key="5">
    <source>
        <dbReference type="ARBA" id="ARBA00023040"/>
    </source>
</evidence>
<sequence>MPSINAEDTTELWSRTSTGHILGGSEIVSNEVLETFQIINYLVLSTFISAFGIAGNIINVIVYWRIGFKESITVTLFVLSISDLSLVIVQLFCSLCLTPGFRKTSDIGLLLYELTYGPIGVVRSCWCRMSMCITVLITVERCVCIKLPTKVKIIFTPKRAVAMVVICAIVICLSALPIYLSYYVGRRPVQGTNETRLVMLRTSSAEAMTEVSWGTSLCIQILSIALIGISVFTLLITLVRQRRTLRSGSVKLANTRTFPESQRNRLLSKAPLNSTFKSLVTYINDVSIDNPYQRNQLGPSIAERERDIMGVHGAAGAHGPVQSVQTVSCPPSALAGLTNQTPIQDVKQQLVQQSLAKASQYLKVQYCQSSYPCNLTQAPSTDERPSTSSQPDTPRCVPVISGSDMVTRVTQQRSWRVGKMIATLSLILFVSCIPSTALLALHPAMSSSKRY</sequence>
<reference evidence="11 12" key="1">
    <citation type="journal article" date="2021" name="Elife">
        <title>Chloroplast acquisition without the gene transfer in kleptoplastic sea slugs, Plakobranchus ocellatus.</title>
        <authorList>
            <person name="Maeda T."/>
            <person name="Takahashi S."/>
            <person name="Yoshida T."/>
            <person name="Shimamura S."/>
            <person name="Takaki Y."/>
            <person name="Nagai Y."/>
            <person name="Toyoda A."/>
            <person name="Suzuki Y."/>
            <person name="Arimoto A."/>
            <person name="Ishii H."/>
            <person name="Satoh N."/>
            <person name="Nishiyama T."/>
            <person name="Hasebe M."/>
            <person name="Maruyama T."/>
            <person name="Minagawa J."/>
            <person name="Obokata J."/>
            <person name="Shigenobu S."/>
        </authorList>
    </citation>
    <scope>NUCLEOTIDE SEQUENCE [LARGE SCALE GENOMIC DNA]</scope>
</reference>
<dbReference type="GO" id="GO:0007218">
    <property type="term" value="P:neuropeptide signaling pathway"/>
    <property type="evidence" value="ECO:0007669"/>
    <property type="project" value="TreeGrafter"/>
</dbReference>
<keyword evidence="12" id="KW-1185">Reference proteome</keyword>
<dbReference type="Pfam" id="PF00001">
    <property type="entry name" value="7tm_1"/>
    <property type="match status" value="1"/>
</dbReference>
<evidence type="ECO:0000313" key="12">
    <source>
        <dbReference type="Proteomes" id="UP000762676"/>
    </source>
</evidence>
<dbReference type="Gene3D" id="1.20.1070.10">
    <property type="entry name" value="Rhodopsin 7-helix transmembrane proteins"/>
    <property type="match status" value="1"/>
</dbReference>
<evidence type="ECO:0000256" key="4">
    <source>
        <dbReference type="ARBA" id="ARBA00022989"/>
    </source>
</evidence>
<dbReference type="GO" id="GO:0005886">
    <property type="term" value="C:plasma membrane"/>
    <property type="evidence" value="ECO:0007669"/>
    <property type="project" value="UniProtKB-SubCell"/>
</dbReference>
<feature type="transmembrane region" description="Helical" evidence="10">
    <location>
        <begin position="421"/>
        <end position="441"/>
    </location>
</feature>
<dbReference type="PANTHER" id="PTHR24230:SF0">
    <property type="entry name" value="G-PROTEIN COUPLED RECEPTORS FAMILY 1 PROFILE DOMAIN-CONTAINING PROTEIN"/>
    <property type="match status" value="1"/>
</dbReference>
<dbReference type="EMBL" id="BMAT01009755">
    <property type="protein sequence ID" value="GFS13048.1"/>
    <property type="molecule type" value="Genomic_DNA"/>
</dbReference>
<evidence type="ECO:0000256" key="8">
    <source>
        <dbReference type="ARBA" id="ARBA00023224"/>
    </source>
</evidence>
<feature type="region of interest" description="Disordered" evidence="9">
    <location>
        <begin position="377"/>
        <end position="396"/>
    </location>
</feature>
<proteinExistence type="predicted"/>
<evidence type="ECO:0000256" key="3">
    <source>
        <dbReference type="ARBA" id="ARBA00022692"/>
    </source>
</evidence>
<feature type="transmembrane region" description="Helical" evidence="10">
    <location>
        <begin position="160"/>
        <end position="180"/>
    </location>
</feature>
<dbReference type="InterPro" id="IPR000276">
    <property type="entry name" value="GPCR_Rhodpsn"/>
</dbReference>
<organism evidence="11 12">
    <name type="scientific">Elysia marginata</name>
    <dbReference type="NCBI Taxonomy" id="1093978"/>
    <lineage>
        <taxon>Eukaryota</taxon>
        <taxon>Metazoa</taxon>
        <taxon>Spiralia</taxon>
        <taxon>Lophotrochozoa</taxon>
        <taxon>Mollusca</taxon>
        <taxon>Gastropoda</taxon>
        <taxon>Heterobranchia</taxon>
        <taxon>Euthyneura</taxon>
        <taxon>Panpulmonata</taxon>
        <taxon>Sacoglossa</taxon>
        <taxon>Placobranchoidea</taxon>
        <taxon>Plakobranchidae</taxon>
        <taxon>Elysia</taxon>
    </lineage>
</organism>
<evidence type="ECO:0000256" key="7">
    <source>
        <dbReference type="ARBA" id="ARBA00023170"/>
    </source>
</evidence>
<keyword evidence="3 10" id="KW-0812">Transmembrane</keyword>
<keyword evidence="7 11" id="KW-0675">Receptor</keyword>
<dbReference type="GO" id="GO:0008528">
    <property type="term" value="F:G protein-coupled peptide receptor activity"/>
    <property type="evidence" value="ECO:0007669"/>
    <property type="project" value="TreeGrafter"/>
</dbReference>
<feature type="transmembrane region" description="Helical" evidence="10">
    <location>
        <begin position="213"/>
        <end position="239"/>
    </location>
</feature>
<keyword evidence="8" id="KW-0807">Transducer</keyword>
<feature type="transmembrane region" description="Helical" evidence="10">
    <location>
        <begin position="76"/>
        <end position="101"/>
    </location>
</feature>
<evidence type="ECO:0000256" key="1">
    <source>
        <dbReference type="ARBA" id="ARBA00004651"/>
    </source>
</evidence>
<comment type="subcellular location">
    <subcellularLocation>
        <location evidence="1">Cell membrane</location>
        <topology evidence="1">Multi-pass membrane protein</topology>
    </subcellularLocation>
</comment>
<gene>
    <name evidence="11" type="ORF">ElyMa_004873600</name>
</gene>
<protein>
    <submittedName>
        <fullName evidence="11">Chemosensory receptor B</fullName>
    </submittedName>
</protein>
<feature type="compositionally biased region" description="Polar residues" evidence="9">
    <location>
        <begin position="377"/>
        <end position="392"/>
    </location>
</feature>
<dbReference type="AlphaFoldDB" id="A0AAV4ITH2"/>
<evidence type="ECO:0000256" key="6">
    <source>
        <dbReference type="ARBA" id="ARBA00023136"/>
    </source>
</evidence>
<dbReference type="PANTHER" id="PTHR24230">
    <property type="entry name" value="G-PROTEIN COUPLED RECEPTOR"/>
    <property type="match status" value="1"/>
</dbReference>
<evidence type="ECO:0000256" key="2">
    <source>
        <dbReference type="ARBA" id="ARBA00022475"/>
    </source>
</evidence>
<feature type="transmembrane region" description="Helical" evidence="10">
    <location>
        <begin position="38"/>
        <end position="64"/>
    </location>
</feature>
<keyword evidence="5" id="KW-0297">G-protein coupled receptor</keyword>
<keyword evidence="2" id="KW-1003">Cell membrane</keyword>
<comment type="caution">
    <text evidence="11">The sequence shown here is derived from an EMBL/GenBank/DDBJ whole genome shotgun (WGS) entry which is preliminary data.</text>
</comment>
<keyword evidence="4 10" id="KW-1133">Transmembrane helix</keyword>
<evidence type="ECO:0000256" key="10">
    <source>
        <dbReference type="SAM" id="Phobius"/>
    </source>
</evidence>
<name>A0AAV4ITH2_9GAST</name>
<dbReference type="Proteomes" id="UP000762676">
    <property type="component" value="Unassembled WGS sequence"/>
</dbReference>
<dbReference type="SUPFAM" id="SSF81321">
    <property type="entry name" value="Family A G protein-coupled receptor-like"/>
    <property type="match status" value="1"/>
</dbReference>
<evidence type="ECO:0000256" key="9">
    <source>
        <dbReference type="SAM" id="MobiDB-lite"/>
    </source>
</evidence>
<keyword evidence="6 10" id="KW-0472">Membrane</keyword>